<dbReference type="PANTHER" id="PTHR43798">
    <property type="entry name" value="MONOACYLGLYCEROL LIPASE"/>
    <property type="match status" value="1"/>
</dbReference>
<organism evidence="3 4">
    <name type="scientific">Streptomyces candidus</name>
    <dbReference type="NCBI Taxonomy" id="67283"/>
    <lineage>
        <taxon>Bacteria</taxon>
        <taxon>Bacillati</taxon>
        <taxon>Actinomycetota</taxon>
        <taxon>Actinomycetes</taxon>
        <taxon>Kitasatosporales</taxon>
        <taxon>Streptomycetaceae</taxon>
        <taxon>Streptomyces</taxon>
    </lineage>
</organism>
<dbReference type="Pfam" id="PF00561">
    <property type="entry name" value="Abhydrolase_1"/>
    <property type="match status" value="1"/>
</dbReference>
<proteinExistence type="predicted"/>
<feature type="domain" description="AB hydrolase-1" evidence="2">
    <location>
        <begin position="31"/>
        <end position="164"/>
    </location>
</feature>
<evidence type="ECO:0000259" key="2">
    <source>
        <dbReference type="Pfam" id="PF00561"/>
    </source>
</evidence>
<dbReference type="GO" id="GO:0046464">
    <property type="term" value="P:acylglycerol catabolic process"/>
    <property type="evidence" value="ECO:0007669"/>
    <property type="project" value="TreeGrafter"/>
</dbReference>
<protein>
    <submittedName>
        <fullName evidence="3">Pimeloyl-ACP methyl ester carboxylesterase</fullName>
    </submittedName>
</protein>
<reference evidence="3 4" key="1">
    <citation type="submission" date="2020-08" db="EMBL/GenBank/DDBJ databases">
        <title>Genomic Encyclopedia of Type Strains, Phase IV (KMG-IV): sequencing the most valuable type-strain genomes for metagenomic binning, comparative biology and taxonomic classification.</title>
        <authorList>
            <person name="Goeker M."/>
        </authorList>
    </citation>
    <scope>NUCLEOTIDE SEQUENCE [LARGE SCALE GENOMIC DNA]</scope>
    <source>
        <strain evidence="3 4">DSM 40141</strain>
    </source>
</reference>
<evidence type="ECO:0000313" key="4">
    <source>
        <dbReference type="Proteomes" id="UP000540423"/>
    </source>
</evidence>
<dbReference type="SUPFAM" id="SSF53474">
    <property type="entry name" value="alpha/beta-Hydrolases"/>
    <property type="match status" value="1"/>
</dbReference>
<dbReference type="InterPro" id="IPR029058">
    <property type="entry name" value="AB_hydrolase_fold"/>
</dbReference>
<comment type="caution">
    <text evidence="3">The sequence shown here is derived from an EMBL/GenBank/DDBJ whole genome shotgun (WGS) entry which is preliminary data.</text>
</comment>
<dbReference type="Gene3D" id="3.40.50.1820">
    <property type="entry name" value="alpha/beta hydrolase"/>
    <property type="match status" value="1"/>
</dbReference>
<feature type="region of interest" description="Disordered" evidence="1">
    <location>
        <begin position="58"/>
        <end position="79"/>
    </location>
</feature>
<dbReference type="PANTHER" id="PTHR43798:SF5">
    <property type="entry name" value="MONOACYLGLYCEROL LIPASE ABHD6"/>
    <property type="match status" value="1"/>
</dbReference>
<gene>
    <name evidence="3" type="ORF">HNQ79_005121</name>
</gene>
<dbReference type="GO" id="GO:0016020">
    <property type="term" value="C:membrane"/>
    <property type="evidence" value="ECO:0007669"/>
    <property type="project" value="TreeGrafter"/>
</dbReference>
<dbReference type="GO" id="GO:0047372">
    <property type="term" value="F:monoacylglycerol lipase activity"/>
    <property type="evidence" value="ECO:0007669"/>
    <property type="project" value="TreeGrafter"/>
</dbReference>
<dbReference type="EMBL" id="JACHEM010000014">
    <property type="protein sequence ID" value="MBB6438609.1"/>
    <property type="molecule type" value="Genomic_DNA"/>
</dbReference>
<sequence>MTSPETRTLSVAGATLTYDVRPGSGGEAPLFLVGSPMSAAGFVTLASHFTDRTVITYDPRGVDRSPRTDGAAESSPEEHAEDLARIVEAVGVETLDVFASSGGAVNALALVARHPALVRTLVAHEPPIAEALPDREAALRVFADMHETYLRDGLGAGMAKFIAAATHQGEFPEDWADGPAPDPAAFGLPTEDDGARDDALLGQNLRNCTGYEPDFAALRAASTRLVIAAGRESEQEMTARAAVGVAERLGLAPTWFPSHHGGFLGGEFGQEGQPAEFAKTLRSVLDGQH</sequence>
<dbReference type="Proteomes" id="UP000540423">
    <property type="component" value="Unassembled WGS sequence"/>
</dbReference>
<evidence type="ECO:0000313" key="3">
    <source>
        <dbReference type="EMBL" id="MBB6438609.1"/>
    </source>
</evidence>
<dbReference type="RefSeq" id="WP_185034855.1">
    <property type="nucleotide sequence ID" value="NZ_BNBN01000006.1"/>
</dbReference>
<keyword evidence="4" id="KW-1185">Reference proteome</keyword>
<dbReference type="InterPro" id="IPR050266">
    <property type="entry name" value="AB_hydrolase_sf"/>
</dbReference>
<dbReference type="AlphaFoldDB" id="A0A7X0HJ37"/>
<dbReference type="InterPro" id="IPR000073">
    <property type="entry name" value="AB_hydrolase_1"/>
</dbReference>
<accession>A0A7X0HJ37</accession>
<name>A0A7X0HJ37_9ACTN</name>
<evidence type="ECO:0000256" key="1">
    <source>
        <dbReference type="SAM" id="MobiDB-lite"/>
    </source>
</evidence>